<dbReference type="AlphaFoldDB" id="A0A2P6ME65"/>
<organism evidence="1 2">
    <name type="scientific">Alkalicoccus urumqiensis</name>
    <name type="common">Bacillus urumqiensis</name>
    <dbReference type="NCBI Taxonomy" id="1548213"/>
    <lineage>
        <taxon>Bacteria</taxon>
        <taxon>Bacillati</taxon>
        <taxon>Bacillota</taxon>
        <taxon>Bacilli</taxon>
        <taxon>Bacillales</taxon>
        <taxon>Bacillaceae</taxon>
        <taxon>Alkalicoccus</taxon>
    </lineage>
</organism>
<evidence type="ECO:0000313" key="2">
    <source>
        <dbReference type="Proteomes" id="UP000243650"/>
    </source>
</evidence>
<keyword evidence="2" id="KW-1185">Reference proteome</keyword>
<comment type="caution">
    <text evidence="1">The sequence shown here is derived from an EMBL/GenBank/DDBJ whole genome shotgun (WGS) entry which is preliminary data.</text>
</comment>
<protein>
    <submittedName>
        <fullName evidence="1">Uncharacterized protein</fullName>
    </submittedName>
</protein>
<dbReference type="Proteomes" id="UP000243650">
    <property type="component" value="Unassembled WGS sequence"/>
</dbReference>
<sequence>MYENALAVELFKRWSLENDVPIQVVANRSRHSFSRDLLRLGIQMAERKYHIIAISGARKTCMKI</sequence>
<dbReference type="EMBL" id="PVNS01000014">
    <property type="protein sequence ID" value="PRO64567.1"/>
    <property type="molecule type" value="Genomic_DNA"/>
</dbReference>
<reference evidence="1 2" key="1">
    <citation type="submission" date="2018-03" db="EMBL/GenBank/DDBJ databases">
        <title>Bacillus urumqiensis sp. nov., a moderately haloalkaliphilic bacterium isolated from a salt lake.</title>
        <authorList>
            <person name="Zhao B."/>
            <person name="Liao Z."/>
        </authorList>
    </citation>
    <scope>NUCLEOTIDE SEQUENCE [LARGE SCALE GENOMIC DNA]</scope>
    <source>
        <strain evidence="1 2">BZ-SZ-XJ18</strain>
    </source>
</reference>
<evidence type="ECO:0000313" key="1">
    <source>
        <dbReference type="EMBL" id="PRO64567.1"/>
    </source>
</evidence>
<name>A0A2P6ME65_ALKUR</name>
<accession>A0A2P6ME65</accession>
<proteinExistence type="predicted"/>
<gene>
    <name evidence="1" type="ORF">C6I21_13795</name>
</gene>